<evidence type="ECO:0000313" key="2">
    <source>
        <dbReference type="EMBL" id="QBJ03606.1"/>
    </source>
</evidence>
<feature type="region of interest" description="Disordered" evidence="1">
    <location>
        <begin position="120"/>
        <end position="155"/>
    </location>
</feature>
<accession>A0A4Y5FEX6</accession>
<sequence>MRRLIRSIPSRNTWRICDKFGLLPNDEHIQKLTVAQREWVIQNMELDFKEQKAAAEGKEITADIQDDSENYEKDVMQSSNAEFVNSLQDSDDIKSWIEQESGNENVAKILQREQHIIDKEYDRRTKNKDSKSSLEEEKRLKEKERQEKIEKYFNK</sequence>
<gene>
    <name evidence="2" type="ORF">UCC3521_0068</name>
</gene>
<evidence type="ECO:0000313" key="3">
    <source>
        <dbReference type="Proteomes" id="UP000309991"/>
    </source>
</evidence>
<evidence type="ECO:0000256" key="1">
    <source>
        <dbReference type="SAM" id="MobiDB-lite"/>
    </source>
</evidence>
<protein>
    <submittedName>
        <fullName evidence="2">Putative tape measure chaperone protein</fullName>
    </submittedName>
</protein>
<name>A0A4Y5FEX6_9CAUD</name>
<keyword evidence="3" id="KW-1185">Reference proteome</keyword>
<dbReference type="Proteomes" id="UP000309991">
    <property type="component" value="Segment"/>
</dbReference>
<organism evidence="2 3">
    <name type="scientific">Lactobacillus phage 3-521</name>
    <dbReference type="NCBI Taxonomy" id="2510943"/>
    <lineage>
        <taxon>Viruses</taxon>
        <taxon>Duplodnaviria</taxon>
        <taxon>Heunggongvirae</taxon>
        <taxon>Uroviricota</taxon>
        <taxon>Caudoviricetes</taxon>
        <taxon>Herelleviridae</taxon>
        <taxon>Watanabevirus</taxon>
        <taxon>Watanabevirus wv3521</taxon>
    </lineage>
</organism>
<reference evidence="2 3" key="1">
    <citation type="submission" date="2019-02" db="EMBL/GenBank/DDBJ databases">
        <title>Isolation of virulent Lactobacillus brevis phages.</title>
        <authorList>
            <person name="Feyereisen M."/>
            <person name="Mahony J."/>
            <person name="O'Sullivan T."/>
            <person name="van Sinderen D."/>
        </authorList>
    </citation>
    <scope>NUCLEOTIDE SEQUENCE [LARGE SCALE GENOMIC DNA]</scope>
</reference>
<proteinExistence type="predicted"/>
<dbReference type="EMBL" id="MK504444">
    <property type="protein sequence ID" value="QBJ03606.1"/>
    <property type="molecule type" value="Genomic_DNA"/>
</dbReference>